<feature type="domain" description="C2H2-type" evidence="3">
    <location>
        <begin position="600"/>
        <end position="625"/>
    </location>
</feature>
<evidence type="ECO:0000259" key="4">
    <source>
        <dbReference type="PROSITE" id="PS50181"/>
    </source>
</evidence>
<dbReference type="PROSITE" id="PS50181">
    <property type="entry name" value="FBOX"/>
    <property type="match status" value="1"/>
</dbReference>
<dbReference type="SMART" id="SM00256">
    <property type="entry name" value="FBOX"/>
    <property type="match status" value="1"/>
</dbReference>
<dbReference type="InterPro" id="IPR013087">
    <property type="entry name" value="Znf_C2H2_type"/>
</dbReference>
<dbReference type="AlphaFoldDB" id="A0A9P5Q136"/>
<dbReference type="GO" id="GO:0008270">
    <property type="term" value="F:zinc ion binding"/>
    <property type="evidence" value="ECO:0007669"/>
    <property type="project" value="UniProtKB-KW"/>
</dbReference>
<feature type="compositionally biased region" description="Acidic residues" evidence="2">
    <location>
        <begin position="33"/>
        <end position="45"/>
    </location>
</feature>
<reference evidence="5" key="1">
    <citation type="submission" date="2020-11" db="EMBL/GenBank/DDBJ databases">
        <authorList>
            <consortium name="DOE Joint Genome Institute"/>
            <person name="Ahrendt S."/>
            <person name="Riley R."/>
            <person name="Andreopoulos W."/>
            <person name="Labutti K."/>
            <person name="Pangilinan J."/>
            <person name="Ruiz-Duenas F.J."/>
            <person name="Barrasa J.M."/>
            <person name="Sanchez-Garcia M."/>
            <person name="Camarero S."/>
            <person name="Miyauchi S."/>
            <person name="Serrano A."/>
            <person name="Linde D."/>
            <person name="Babiker R."/>
            <person name="Drula E."/>
            <person name="Ayuso-Fernandez I."/>
            <person name="Pacheco R."/>
            <person name="Padilla G."/>
            <person name="Ferreira P."/>
            <person name="Barriuso J."/>
            <person name="Kellner H."/>
            <person name="Castanera R."/>
            <person name="Alfaro M."/>
            <person name="Ramirez L."/>
            <person name="Pisabarro A.G."/>
            <person name="Kuo A."/>
            <person name="Tritt A."/>
            <person name="Lipzen A."/>
            <person name="He G."/>
            <person name="Yan M."/>
            <person name="Ng V."/>
            <person name="Cullen D."/>
            <person name="Martin F."/>
            <person name="Rosso M.-N."/>
            <person name="Henrissat B."/>
            <person name="Hibbett D."/>
            <person name="Martinez A.T."/>
            <person name="Grigoriev I.V."/>
        </authorList>
    </citation>
    <scope>NUCLEOTIDE SEQUENCE</scope>
    <source>
        <strain evidence="5">AH 40177</strain>
    </source>
</reference>
<keyword evidence="1" id="KW-0863">Zinc-finger</keyword>
<evidence type="ECO:0008006" key="7">
    <source>
        <dbReference type="Google" id="ProtNLM"/>
    </source>
</evidence>
<organism evidence="5 6">
    <name type="scientific">Rhodocollybia butyracea</name>
    <dbReference type="NCBI Taxonomy" id="206335"/>
    <lineage>
        <taxon>Eukaryota</taxon>
        <taxon>Fungi</taxon>
        <taxon>Dikarya</taxon>
        <taxon>Basidiomycota</taxon>
        <taxon>Agaricomycotina</taxon>
        <taxon>Agaricomycetes</taxon>
        <taxon>Agaricomycetidae</taxon>
        <taxon>Agaricales</taxon>
        <taxon>Marasmiineae</taxon>
        <taxon>Omphalotaceae</taxon>
        <taxon>Rhodocollybia</taxon>
    </lineage>
</organism>
<gene>
    <name evidence="5" type="ORF">BDP27DRAFT_1319432</name>
</gene>
<evidence type="ECO:0000256" key="1">
    <source>
        <dbReference type="PROSITE-ProRule" id="PRU00042"/>
    </source>
</evidence>
<dbReference type="Proteomes" id="UP000772434">
    <property type="component" value="Unassembled WGS sequence"/>
</dbReference>
<dbReference type="OrthoDB" id="2322499at2759"/>
<keyword evidence="1" id="KW-0479">Metal-binding</keyword>
<dbReference type="SUPFAM" id="SSF81383">
    <property type="entry name" value="F-box domain"/>
    <property type="match status" value="1"/>
</dbReference>
<protein>
    <recommendedName>
        <fullName evidence="7">F-box domain-containing protein</fullName>
    </recommendedName>
</protein>
<proteinExistence type="predicted"/>
<feature type="domain" description="F-box" evidence="4">
    <location>
        <begin position="82"/>
        <end position="131"/>
    </location>
</feature>
<dbReference type="PROSITE" id="PS00028">
    <property type="entry name" value="ZINC_FINGER_C2H2_1"/>
    <property type="match status" value="1"/>
</dbReference>
<comment type="caution">
    <text evidence="5">The sequence shown here is derived from an EMBL/GenBank/DDBJ whole genome shotgun (WGS) entry which is preliminary data.</text>
</comment>
<evidence type="ECO:0000259" key="3">
    <source>
        <dbReference type="PROSITE" id="PS50157"/>
    </source>
</evidence>
<sequence length="668" mass="77489">MSRRSLRIKDKVKVDGQLAPSTSTSLKRPLDGETQDSEEDEVEEEERSRKRAKRAPAASKKQSKHRMPEQFRKVRGRRGLLERLAKDVPLDVIFEIFRYLDSSDILRLSRTSKDLRGILMSRSSERIWRTARENIADLPPLPFDLNEIQYAHLLFDPSCHVCNYHGRCDIIFWKFRMRCCKDCANAFPETADSLNLLNGLLDLWDLRSLVPEESRRNSKHYHERVINPTTVLQLRAEYEALAPAEHPAWFTRKNQEKRDIAMHAELCKNWLQNRMNNRAEELENIRKQRKEAILARLGEIGWREEAESIINGIPSYKRGKDVFSTHKLVRQPKSLTDRGWKSIKPELVQMLSDNKEKRLAEERHRAIQQRYQLLGEQYKKVQSESDLREPYPGIGDILINKVFEDLIRDTPTTQELTGDFLRAKLLEHLPGIIDEWRPTKIQELVDIMRKSIPDASPSDLQLAKTIFGCEACSVLMIYPQMFYHECCSNEIERDTFIVFSPWTSSRLFLNGKKSQLAMKIMEACDLDPNTATPELLNTSNPLIECLKCYDGFAPVAHSHLLSSSTQTSFNSFAINSFKEEEKDAILACELRTMDLTGPGRRCAHCHQPFGQSQHLLDHFKENHAGIVQLDDIEVPAGSLEAMKEHWYFKPEDPFRHWKGFFRYNVATP</sequence>
<feature type="region of interest" description="Disordered" evidence="2">
    <location>
        <begin position="1"/>
        <end position="72"/>
    </location>
</feature>
<name>A0A9P5Q136_9AGAR</name>
<dbReference type="InterPro" id="IPR001810">
    <property type="entry name" value="F-box_dom"/>
</dbReference>
<keyword evidence="1" id="KW-0862">Zinc</keyword>
<accession>A0A9P5Q136</accession>
<dbReference type="InterPro" id="IPR036047">
    <property type="entry name" value="F-box-like_dom_sf"/>
</dbReference>
<dbReference type="CDD" id="cd09917">
    <property type="entry name" value="F-box_SF"/>
    <property type="match status" value="1"/>
</dbReference>
<keyword evidence="6" id="KW-1185">Reference proteome</keyword>
<evidence type="ECO:0000313" key="5">
    <source>
        <dbReference type="EMBL" id="KAF9073121.1"/>
    </source>
</evidence>
<dbReference type="PROSITE" id="PS50157">
    <property type="entry name" value="ZINC_FINGER_C2H2_2"/>
    <property type="match status" value="1"/>
</dbReference>
<evidence type="ECO:0000313" key="6">
    <source>
        <dbReference type="Proteomes" id="UP000772434"/>
    </source>
</evidence>
<dbReference type="EMBL" id="JADNRY010000020">
    <property type="protein sequence ID" value="KAF9073121.1"/>
    <property type="molecule type" value="Genomic_DNA"/>
</dbReference>
<dbReference type="Pfam" id="PF12937">
    <property type="entry name" value="F-box-like"/>
    <property type="match status" value="1"/>
</dbReference>
<evidence type="ECO:0000256" key="2">
    <source>
        <dbReference type="SAM" id="MobiDB-lite"/>
    </source>
</evidence>